<dbReference type="SUPFAM" id="SSF141694">
    <property type="entry name" value="AF2212/PG0164-like"/>
    <property type="match status" value="1"/>
</dbReference>
<organism evidence="1 2">
    <name type="scientific">Pseudobythopirellula maris</name>
    <dbReference type="NCBI Taxonomy" id="2527991"/>
    <lineage>
        <taxon>Bacteria</taxon>
        <taxon>Pseudomonadati</taxon>
        <taxon>Planctomycetota</taxon>
        <taxon>Planctomycetia</taxon>
        <taxon>Pirellulales</taxon>
        <taxon>Lacipirellulaceae</taxon>
        <taxon>Pseudobythopirellula</taxon>
    </lineage>
</organism>
<accession>A0A5C5ZKR8</accession>
<dbReference type="RefSeq" id="WP_146402158.1">
    <property type="nucleotide sequence ID" value="NZ_SJPQ01000003.1"/>
</dbReference>
<dbReference type="Pfam" id="PF01954">
    <property type="entry name" value="AF2212-like"/>
    <property type="match status" value="1"/>
</dbReference>
<gene>
    <name evidence="1" type="ORF">Mal64_32880</name>
</gene>
<evidence type="ECO:0000313" key="1">
    <source>
        <dbReference type="EMBL" id="TWT87745.1"/>
    </source>
</evidence>
<comment type="caution">
    <text evidence="1">The sequence shown here is derived from an EMBL/GenBank/DDBJ whole genome shotgun (WGS) entry which is preliminary data.</text>
</comment>
<dbReference type="AlphaFoldDB" id="A0A5C5ZKR8"/>
<keyword evidence="2" id="KW-1185">Reference proteome</keyword>
<dbReference type="InterPro" id="IPR024069">
    <property type="entry name" value="AF2212-like_dom_sf"/>
</dbReference>
<reference evidence="1 2" key="1">
    <citation type="submission" date="2019-02" db="EMBL/GenBank/DDBJ databases">
        <title>Deep-cultivation of Planctomycetes and their phenomic and genomic characterization uncovers novel biology.</title>
        <authorList>
            <person name="Wiegand S."/>
            <person name="Jogler M."/>
            <person name="Boedeker C."/>
            <person name="Pinto D."/>
            <person name="Vollmers J."/>
            <person name="Rivas-Marin E."/>
            <person name="Kohn T."/>
            <person name="Peeters S.H."/>
            <person name="Heuer A."/>
            <person name="Rast P."/>
            <person name="Oberbeckmann S."/>
            <person name="Bunk B."/>
            <person name="Jeske O."/>
            <person name="Meyerdierks A."/>
            <person name="Storesund J.E."/>
            <person name="Kallscheuer N."/>
            <person name="Luecker S."/>
            <person name="Lage O.M."/>
            <person name="Pohl T."/>
            <person name="Merkel B.J."/>
            <person name="Hornburger P."/>
            <person name="Mueller R.-W."/>
            <person name="Bruemmer F."/>
            <person name="Labrenz M."/>
            <person name="Spormann A.M."/>
            <person name="Op Den Camp H."/>
            <person name="Overmann J."/>
            <person name="Amann R."/>
            <person name="Jetten M.S.M."/>
            <person name="Mascher T."/>
            <person name="Medema M.H."/>
            <person name="Devos D.P."/>
            <person name="Kaster A.-K."/>
            <person name="Ovreas L."/>
            <person name="Rohde M."/>
            <person name="Galperin M.Y."/>
            <person name="Jogler C."/>
        </authorList>
    </citation>
    <scope>NUCLEOTIDE SEQUENCE [LARGE SCALE GENOMIC DNA]</scope>
    <source>
        <strain evidence="1 2">Mal64</strain>
    </source>
</reference>
<dbReference type="Gene3D" id="4.10.1150.10">
    <property type="entry name" value="AF2212/PG0164-like"/>
    <property type="match status" value="1"/>
</dbReference>
<protein>
    <recommendedName>
        <fullName evidence="3">DUF104 domain-containing protein</fullName>
    </recommendedName>
</protein>
<dbReference type="EMBL" id="SJPQ01000003">
    <property type="protein sequence ID" value="TWT87745.1"/>
    <property type="molecule type" value="Genomic_DNA"/>
</dbReference>
<dbReference type="InterPro" id="IPR008203">
    <property type="entry name" value="AF2212-like"/>
</dbReference>
<name>A0A5C5ZKR8_9BACT</name>
<sequence>MPTIHAIFENGVFRPVEPVELPAGARVEFEPRLTQGDVADGHTLGNGQAPDTASIYTILEQSVETGVSDLAARHNEHQP</sequence>
<evidence type="ECO:0000313" key="2">
    <source>
        <dbReference type="Proteomes" id="UP000315440"/>
    </source>
</evidence>
<dbReference type="OrthoDB" id="290288at2"/>
<proteinExistence type="predicted"/>
<evidence type="ECO:0008006" key="3">
    <source>
        <dbReference type="Google" id="ProtNLM"/>
    </source>
</evidence>
<dbReference type="Proteomes" id="UP000315440">
    <property type="component" value="Unassembled WGS sequence"/>
</dbReference>